<dbReference type="AlphaFoldDB" id="K9UQJ0"/>
<evidence type="ECO:0000256" key="11">
    <source>
        <dbReference type="HAMAP-Rule" id="MF_00493"/>
    </source>
</evidence>
<dbReference type="eggNOG" id="COG0176">
    <property type="taxonomic scope" value="Bacteria"/>
</dbReference>
<dbReference type="EMBL" id="CP003601">
    <property type="protein sequence ID" value="AFY96948.1"/>
    <property type="molecule type" value="Genomic_DNA"/>
</dbReference>
<evidence type="ECO:0000256" key="8">
    <source>
        <dbReference type="ARBA" id="ARBA00023126"/>
    </source>
</evidence>
<dbReference type="NCBIfam" id="TIGR00876">
    <property type="entry name" value="tal_mycobact"/>
    <property type="match status" value="1"/>
</dbReference>
<evidence type="ECO:0000256" key="2">
    <source>
        <dbReference type="ARBA" id="ARBA00004496"/>
    </source>
</evidence>
<dbReference type="UniPathway" id="UPA00115">
    <property type="reaction ID" value="UER00414"/>
</dbReference>
<evidence type="ECO:0000256" key="9">
    <source>
        <dbReference type="ARBA" id="ARBA00023270"/>
    </source>
</evidence>
<dbReference type="InterPro" id="IPR001585">
    <property type="entry name" value="TAL/FSA"/>
</dbReference>
<evidence type="ECO:0000256" key="6">
    <source>
        <dbReference type="ARBA" id="ARBA00022490"/>
    </source>
</evidence>
<dbReference type="Pfam" id="PF00923">
    <property type="entry name" value="TAL_FSA"/>
    <property type="match status" value="1"/>
</dbReference>
<dbReference type="RefSeq" id="WP_015328835.1">
    <property type="nucleotide sequence ID" value="NC_020053.1"/>
</dbReference>
<comment type="function">
    <text evidence="1 11">Transaldolase is important for the balance of metabolites in the pentose-phosphate pathway.</text>
</comment>
<dbReference type="PROSITE" id="PS01054">
    <property type="entry name" value="TRANSALDOLASE_1"/>
    <property type="match status" value="1"/>
</dbReference>
<comment type="catalytic activity">
    <reaction evidence="10 11">
        <text>D-sedoheptulose 7-phosphate + D-glyceraldehyde 3-phosphate = D-erythrose 4-phosphate + beta-D-fructose 6-phosphate</text>
        <dbReference type="Rhea" id="RHEA:17053"/>
        <dbReference type="ChEBI" id="CHEBI:16897"/>
        <dbReference type="ChEBI" id="CHEBI:57483"/>
        <dbReference type="ChEBI" id="CHEBI:57634"/>
        <dbReference type="ChEBI" id="CHEBI:59776"/>
        <dbReference type="EC" id="2.2.1.2"/>
    </reaction>
</comment>
<evidence type="ECO:0000256" key="5">
    <source>
        <dbReference type="ARBA" id="ARBA00013151"/>
    </source>
</evidence>
<dbReference type="Proteomes" id="UP000010366">
    <property type="component" value="Plasmid pCHA6605.01"/>
</dbReference>
<proteinExistence type="inferred from homology"/>
<dbReference type="HAMAP" id="MF_00493">
    <property type="entry name" value="Transaldolase_2"/>
    <property type="match status" value="1"/>
</dbReference>
<geneLocation type="plasmid" evidence="12 13">
    <name>pCHA6605.01</name>
</geneLocation>
<comment type="subcellular location">
    <subcellularLocation>
        <location evidence="2 11">Cytoplasm</location>
    </subcellularLocation>
</comment>
<dbReference type="GO" id="GO:0005737">
    <property type="term" value="C:cytoplasm"/>
    <property type="evidence" value="ECO:0007669"/>
    <property type="project" value="UniProtKB-SubCell"/>
</dbReference>
<evidence type="ECO:0000256" key="3">
    <source>
        <dbReference type="ARBA" id="ARBA00004857"/>
    </source>
</evidence>
<keyword evidence="6 11" id="KW-0963">Cytoplasm</keyword>
<evidence type="ECO:0000256" key="4">
    <source>
        <dbReference type="ARBA" id="ARBA00008426"/>
    </source>
</evidence>
<dbReference type="PROSITE" id="PS00958">
    <property type="entry name" value="TRANSALDOLASE_2"/>
    <property type="match status" value="1"/>
</dbReference>
<dbReference type="Gene3D" id="3.20.20.70">
    <property type="entry name" value="Aldolase class I"/>
    <property type="match status" value="1"/>
</dbReference>
<dbReference type="KEGG" id="cmp:Cha6605_6112"/>
<comment type="pathway">
    <text evidence="3 11">Carbohydrate degradation; pentose phosphate pathway; D-glyceraldehyde 3-phosphate and beta-D-fructose 6-phosphate from D-ribose 5-phosphate and D-xylulose 5-phosphate (non-oxidative stage): step 2/3.</text>
</comment>
<dbReference type="GO" id="GO:0005975">
    <property type="term" value="P:carbohydrate metabolic process"/>
    <property type="evidence" value="ECO:0007669"/>
    <property type="project" value="InterPro"/>
</dbReference>
<keyword evidence="13" id="KW-1185">Reference proteome</keyword>
<gene>
    <name evidence="11" type="primary">tal</name>
    <name evidence="12" type="ORF">Cha6605_6112</name>
</gene>
<dbReference type="PANTHER" id="PTHR10683:SF31">
    <property type="entry name" value="TRANSALDOLASE"/>
    <property type="match status" value="1"/>
</dbReference>
<name>K9UQJ0_CHAP6</name>
<dbReference type="InterPro" id="IPR013785">
    <property type="entry name" value="Aldolase_TIM"/>
</dbReference>
<evidence type="ECO:0000256" key="1">
    <source>
        <dbReference type="ARBA" id="ARBA00003518"/>
    </source>
</evidence>
<dbReference type="InterPro" id="IPR018225">
    <property type="entry name" value="Transaldolase_AS"/>
</dbReference>
<dbReference type="HOGENOM" id="CLU_050771_1_0_3"/>
<dbReference type="InterPro" id="IPR004732">
    <property type="entry name" value="Transaldolase_2"/>
</dbReference>
<dbReference type="PANTHER" id="PTHR10683">
    <property type="entry name" value="TRANSALDOLASE"/>
    <property type="match status" value="1"/>
</dbReference>
<dbReference type="EC" id="2.2.1.2" evidence="5 11"/>
<dbReference type="CDD" id="cd00955">
    <property type="entry name" value="Transaldolase_like"/>
    <property type="match status" value="1"/>
</dbReference>
<evidence type="ECO:0000313" key="13">
    <source>
        <dbReference type="Proteomes" id="UP000010366"/>
    </source>
</evidence>
<organism evidence="12 13">
    <name type="scientific">Chamaesiphon minutus (strain ATCC 27169 / PCC 6605)</name>
    <dbReference type="NCBI Taxonomy" id="1173020"/>
    <lineage>
        <taxon>Bacteria</taxon>
        <taxon>Bacillati</taxon>
        <taxon>Cyanobacteriota</taxon>
        <taxon>Cyanophyceae</taxon>
        <taxon>Gomontiellales</taxon>
        <taxon>Chamaesiphonaceae</taxon>
        <taxon>Chamaesiphon</taxon>
    </lineage>
</organism>
<protein>
    <recommendedName>
        <fullName evidence="5 11">Transaldolase</fullName>
        <ecNumber evidence="5 11">2.2.1.2</ecNumber>
    </recommendedName>
</protein>
<feature type="active site" description="Schiff-base intermediate with substrate" evidence="11">
    <location>
        <position position="148"/>
    </location>
</feature>
<reference evidence="12 13" key="1">
    <citation type="submission" date="2012-05" db="EMBL/GenBank/DDBJ databases">
        <title>Noncontiguous Finished plasmid 1 of genome of Chamaesiphon sp. PCC 6605.</title>
        <authorList>
            <consortium name="US DOE Joint Genome Institute"/>
            <person name="Gugger M."/>
            <person name="Coursin T."/>
            <person name="Rippka R."/>
            <person name="Tandeau De Marsac N."/>
            <person name="Huntemann M."/>
            <person name="Wei C.-L."/>
            <person name="Han J."/>
            <person name="Detter J.C."/>
            <person name="Han C."/>
            <person name="Tapia R."/>
            <person name="Chen A."/>
            <person name="Kyrpides N."/>
            <person name="Mavromatis K."/>
            <person name="Markowitz V."/>
            <person name="Szeto E."/>
            <person name="Ivanova N."/>
            <person name="Pagani I."/>
            <person name="Pati A."/>
            <person name="Goodwin L."/>
            <person name="Nordberg H.P."/>
            <person name="Cantor M.N."/>
            <person name="Hua S.X."/>
            <person name="Woyke T."/>
            <person name="Kerfeld C.A."/>
        </authorList>
    </citation>
    <scope>NUCLEOTIDE SEQUENCE [LARGE SCALE GENOMIC DNA]</scope>
    <source>
        <strain evidence="13">ATCC 27169 / PCC 6605</strain>
        <plasmid evidence="13">Plasmid pCHA6605.01</plasmid>
    </source>
</reference>
<dbReference type="SUPFAM" id="SSF51569">
    <property type="entry name" value="Aldolase"/>
    <property type="match status" value="1"/>
</dbReference>
<dbReference type="GO" id="GO:0004801">
    <property type="term" value="F:transaldolase activity"/>
    <property type="evidence" value="ECO:0007669"/>
    <property type="project" value="UniProtKB-UniRule"/>
</dbReference>
<evidence type="ECO:0000256" key="10">
    <source>
        <dbReference type="ARBA" id="ARBA00048810"/>
    </source>
</evidence>
<sequence length="387" mass="42415">MLNIPTTQMNSLQLLPTYGQSAWLDYIRRSSITSGELQQMVTAGEIWGVTSNPAIFEKAIAGSTDYDDAIQALETEHDRDAIDLYEQLAIADIQATADILAPIYAKTDRRDGYVSLEVAPYLANDTEQTLQEARRLWQAVDRPNLMVKVPATDAGILAIEQLISEGINVNVTLLFSQAAYDRVATAYISGLEKYADAGGDVSRVASVASFFISRIDTAIDNLITEQLKTTTDRKQQDLLASLSGRVAIANAKLAYEYYQNLCQSGRWQRLAAYGAQSQRLLWASTGTKNPHQSEVLYVEELIGADTVDTIPPATLAAFRDRGTASATLTKDVQIAREVLSNLALVGISLSDVTDRLLQEGLQLFSDAFDRLLGAVEQKRQAVLSKVK</sequence>
<keyword evidence="8 11" id="KW-0570">Pentose shunt</keyword>
<evidence type="ECO:0000313" key="12">
    <source>
        <dbReference type="EMBL" id="AFY96948.1"/>
    </source>
</evidence>
<comment type="similarity">
    <text evidence="4 11">Belongs to the transaldolase family. Type 2 subfamily.</text>
</comment>
<dbReference type="NCBIfam" id="NF002881">
    <property type="entry name" value="PRK03343.1"/>
    <property type="match status" value="1"/>
</dbReference>
<keyword evidence="12" id="KW-0614">Plasmid</keyword>
<keyword evidence="7 11" id="KW-0808">Transferase</keyword>
<dbReference type="PIRSF" id="PIRSF036915">
    <property type="entry name" value="Trnald_Bac_Plnt"/>
    <property type="match status" value="1"/>
</dbReference>
<keyword evidence="9 11" id="KW-0704">Schiff base</keyword>
<dbReference type="PATRIC" id="fig|1173020.3.peg.7010"/>
<accession>K9UQJ0</accession>
<evidence type="ECO:0000256" key="7">
    <source>
        <dbReference type="ARBA" id="ARBA00022679"/>
    </source>
</evidence>
<dbReference type="GO" id="GO:0006098">
    <property type="term" value="P:pentose-phosphate shunt"/>
    <property type="evidence" value="ECO:0007669"/>
    <property type="project" value="UniProtKB-UniRule"/>
</dbReference>